<organism evidence="1">
    <name type="scientific">Arundo donax</name>
    <name type="common">Giant reed</name>
    <name type="synonym">Donax arundinaceus</name>
    <dbReference type="NCBI Taxonomy" id="35708"/>
    <lineage>
        <taxon>Eukaryota</taxon>
        <taxon>Viridiplantae</taxon>
        <taxon>Streptophyta</taxon>
        <taxon>Embryophyta</taxon>
        <taxon>Tracheophyta</taxon>
        <taxon>Spermatophyta</taxon>
        <taxon>Magnoliopsida</taxon>
        <taxon>Liliopsida</taxon>
        <taxon>Poales</taxon>
        <taxon>Poaceae</taxon>
        <taxon>PACMAD clade</taxon>
        <taxon>Arundinoideae</taxon>
        <taxon>Arundineae</taxon>
        <taxon>Arundo</taxon>
    </lineage>
</organism>
<reference evidence="1" key="2">
    <citation type="journal article" date="2015" name="Data Brief">
        <title>Shoot transcriptome of the giant reed, Arundo donax.</title>
        <authorList>
            <person name="Barrero R.A."/>
            <person name="Guerrero F.D."/>
            <person name="Moolhuijzen P."/>
            <person name="Goolsby J.A."/>
            <person name="Tidwell J."/>
            <person name="Bellgard S.E."/>
            <person name="Bellgard M.I."/>
        </authorList>
    </citation>
    <scope>NUCLEOTIDE SEQUENCE</scope>
    <source>
        <tissue evidence="1">Shoot tissue taken approximately 20 cm above the soil surface</tissue>
    </source>
</reference>
<name>A0A0A9CWK8_ARUDO</name>
<sequence>MLLVITYPVYHMLPNRTIIGIFNVSRLECPLCM</sequence>
<evidence type="ECO:0000313" key="1">
    <source>
        <dbReference type="EMBL" id="JAD79976.1"/>
    </source>
</evidence>
<accession>A0A0A9CWK8</accession>
<protein>
    <submittedName>
        <fullName evidence="1">Uncharacterized protein</fullName>
    </submittedName>
</protein>
<reference evidence="1" key="1">
    <citation type="submission" date="2014-09" db="EMBL/GenBank/DDBJ databases">
        <authorList>
            <person name="Magalhaes I.L.F."/>
            <person name="Oliveira U."/>
            <person name="Santos F.R."/>
            <person name="Vidigal T.H.D.A."/>
            <person name="Brescovit A.D."/>
            <person name="Santos A.J."/>
        </authorList>
    </citation>
    <scope>NUCLEOTIDE SEQUENCE</scope>
    <source>
        <tissue evidence="1">Shoot tissue taken approximately 20 cm above the soil surface</tissue>
    </source>
</reference>
<proteinExistence type="predicted"/>
<dbReference type="AlphaFoldDB" id="A0A0A9CWK8"/>
<dbReference type="EMBL" id="GBRH01217919">
    <property type="protein sequence ID" value="JAD79976.1"/>
    <property type="molecule type" value="Transcribed_RNA"/>
</dbReference>